<dbReference type="GO" id="GO:0000271">
    <property type="term" value="P:polysaccharide biosynthetic process"/>
    <property type="evidence" value="ECO:0007669"/>
    <property type="project" value="InterPro"/>
</dbReference>
<feature type="binding site" evidence="10">
    <location>
        <position position="197"/>
    </location>
    <ligand>
        <name>substrate</name>
    </ligand>
</feature>
<organism evidence="13 14">
    <name type="scientific">Virgibacillus chiguensis</name>
    <dbReference type="NCBI Taxonomy" id="411959"/>
    <lineage>
        <taxon>Bacteria</taxon>
        <taxon>Bacillati</taxon>
        <taxon>Bacillota</taxon>
        <taxon>Bacilli</taxon>
        <taxon>Bacillales</taxon>
        <taxon>Bacillaceae</taxon>
        <taxon>Virgibacillus</taxon>
    </lineage>
</organism>
<dbReference type="SUPFAM" id="SSF48179">
    <property type="entry name" value="6-phosphogluconate dehydrogenase C-terminal domain-like"/>
    <property type="match status" value="1"/>
</dbReference>
<dbReference type="PANTHER" id="PTHR43750">
    <property type="entry name" value="UDP-GLUCOSE 6-DEHYDROGENASE TUAD"/>
    <property type="match status" value="1"/>
</dbReference>
<sequence>MKIAVAGTGYVGLANAILLAQHNEVVALDILQEKVDMINSKQSPIVDAEIDSFLKNKELNLRATTDMEEAYKDADYVVISTPTNYDPDKNYFDTSTVESVIRDVLDTNPNAVMIIKSTVPVGYTKEISIEFATSNIIFSPEFLREGKALYDNLHPSRIIVGEQSDRAKAFADLLVQGAEKEDISVLFTSSTEAEAIKLFANTYLAMRVSFFNELDSYAELRGLDAKQIIDGVALDPRIGGHYNNPSFGYGGYCLPKDTKQLLANYEDVPNNIIQAIVEANRTRKDHVANMVLNRKPNVVGIYRLTMKTDSDNFRHSAIQGVMKRIKAKGVEVIVYEPVLQEETFYNSRVVNDLEVFKKEADVIVANRLDDHIRDIANKVYTRDLFSRD</sequence>
<feature type="binding site" evidence="10">
    <location>
        <position position="306"/>
    </location>
    <ligand>
        <name>substrate</name>
    </ligand>
</feature>
<dbReference type="AlphaFoldDB" id="A0A1M5QLG0"/>
<keyword evidence="6 8" id="KW-0520">NAD</keyword>
<dbReference type="SUPFAM" id="SSF52413">
    <property type="entry name" value="UDP-glucose/GDP-mannose dehydrogenase C-terminal domain"/>
    <property type="match status" value="1"/>
</dbReference>
<feature type="domain" description="UDP-glucose/GDP-mannose dehydrogenase C-terminal" evidence="12">
    <location>
        <begin position="300"/>
        <end position="387"/>
    </location>
</feature>
<feature type="binding site" evidence="11">
    <location>
        <position position="29"/>
    </location>
    <ligand>
        <name>NAD(+)</name>
        <dbReference type="ChEBI" id="CHEBI:57540"/>
    </ligand>
</feature>
<dbReference type="EMBL" id="FQXD01000004">
    <property type="protein sequence ID" value="SHH14609.1"/>
    <property type="molecule type" value="Genomic_DNA"/>
</dbReference>
<dbReference type="NCBIfam" id="TIGR03026">
    <property type="entry name" value="NDP-sugDHase"/>
    <property type="match status" value="1"/>
</dbReference>
<proteinExistence type="inferred from homology"/>
<dbReference type="InterPro" id="IPR017476">
    <property type="entry name" value="UDP-Glc/GDP-Man"/>
</dbReference>
<dbReference type="Pfam" id="PF03721">
    <property type="entry name" value="UDPG_MGDP_dh_N"/>
    <property type="match status" value="1"/>
</dbReference>
<feature type="binding site" evidence="10">
    <location>
        <position position="307"/>
    </location>
    <ligand>
        <name>substrate</name>
    </ligand>
</feature>
<dbReference type="InterPro" id="IPR001732">
    <property type="entry name" value="UDP-Glc/GDP-Man_DH_N"/>
</dbReference>
<keyword evidence="14" id="KW-1185">Reference proteome</keyword>
<dbReference type="InterPro" id="IPR008927">
    <property type="entry name" value="6-PGluconate_DH-like_C_sf"/>
</dbReference>
<dbReference type="Pfam" id="PF03720">
    <property type="entry name" value="UDPG_MGDP_dh_C"/>
    <property type="match status" value="1"/>
</dbReference>
<feature type="binding site" evidence="10">
    <location>
        <position position="250"/>
    </location>
    <ligand>
        <name>substrate</name>
    </ligand>
</feature>
<feature type="binding site" evidence="10">
    <location>
        <begin position="142"/>
        <end position="145"/>
    </location>
    <ligand>
        <name>substrate</name>
    </ligand>
</feature>
<feature type="binding site" evidence="11">
    <location>
        <position position="34"/>
    </location>
    <ligand>
        <name>NAD(+)</name>
        <dbReference type="ChEBI" id="CHEBI:57540"/>
    </ligand>
</feature>
<feature type="binding site" evidence="11">
    <location>
        <position position="118"/>
    </location>
    <ligand>
        <name>NAD(+)</name>
        <dbReference type="ChEBI" id="CHEBI:57540"/>
    </ligand>
</feature>
<dbReference type="GO" id="GO:0051287">
    <property type="term" value="F:NAD binding"/>
    <property type="evidence" value="ECO:0007669"/>
    <property type="project" value="InterPro"/>
</dbReference>
<feature type="binding site" evidence="11">
    <location>
        <position position="314"/>
    </location>
    <ligand>
        <name>NAD(+)</name>
        <dbReference type="ChEBI" id="CHEBI:57540"/>
    </ligand>
</feature>
<evidence type="ECO:0000256" key="9">
    <source>
        <dbReference type="PIRSR" id="PIRSR500134-1"/>
    </source>
</evidence>
<gene>
    <name evidence="13" type="ORF">SAMN05421807_104179</name>
</gene>
<evidence type="ECO:0000256" key="10">
    <source>
        <dbReference type="PIRSR" id="PIRSR500134-2"/>
    </source>
</evidence>
<dbReference type="InterPro" id="IPR028357">
    <property type="entry name" value="UDPglc_DH_bac"/>
</dbReference>
<reference evidence="14" key="1">
    <citation type="submission" date="2016-11" db="EMBL/GenBank/DDBJ databases">
        <authorList>
            <person name="Varghese N."/>
            <person name="Submissions S."/>
        </authorList>
    </citation>
    <scope>NUCLEOTIDE SEQUENCE [LARGE SCALE GENOMIC DNA]</scope>
    <source>
        <strain evidence="14">CGMCC 1.6496</strain>
    </source>
</reference>
<keyword evidence="5 8" id="KW-0560">Oxidoreductase</keyword>
<dbReference type="Gene3D" id="1.10.1040.10">
    <property type="entry name" value="N-(1-d-carboxylethyl)-l-norvaline Dehydrogenase, domain 2"/>
    <property type="match status" value="1"/>
</dbReference>
<protein>
    <recommendedName>
        <fullName evidence="4 8">UDP-glucose 6-dehydrogenase</fullName>
        <ecNumber evidence="3 8">1.1.1.22</ecNumber>
    </recommendedName>
</protein>
<dbReference type="InterPro" id="IPR014026">
    <property type="entry name" value="UDP-Glc/GDP-Man_DH_dimer"/>
</dbReference>
<evidence type="ECO:0000256" key="4">
    <source>
        <dbReference type="ARBA" id="ARBA00015132"/>
    </source>
</evidence>
<dbReference type="Pfam" id="PF00984">
    <property type="entry name" value="UDPG_MGDP_dh"/>
    <property type="match status" value="1"/>
</dbReference>
<dbReference type="InterPro" id="IPR036291">
    <property type="entry name" value="NAD(P)-bd_dom_sf"/>
</dbReference>
<evidence type="ECO:0000259" key="12">
    <source>
        <dbReference type="SMART" id="SM00984"/>
    </source>
</evidence>
<dbReference type="SUPFAM" id="SSF51735">
    <property type="entry name" value="NAD(P)-binding Rossmann-fold domains"/>
    <property type="match status" value="1"/>
</dbReference>
<dbReference type="GO" id="GO:0003979">
    <property type="term" value="F:UDP-glucose 6-dehydrogenase activity"/>
    <property type="evidence" value="ECO:0007669"/>
    <property type="project" value="UniProtKB-EC"/>
</dbReference>
<dbReference type="Gene3D" id="3.40.50.720">
    <property type="entry name" value="NAD(P)-binding Rossmann-like Domain"/>
    <property type="match status" value="2"/>
</dbReference>
<comment type="similarity">
    <text evidence="2 8">Belongs to the UDP-glucose/GDP-mannose dehydrogenase family.</text>
</comment>
<feature type="binding site" evidence="11">
    <location>
        <position position="145"/>
    </location>
    <ligand>
        <name>NAD(+)</name>
        <dbReference type="ChEBI" id="CHEBI:57540"/>
    </ligand>
</feature>
<dbReference type="InterPro" id="IPR014027">
    <property type="entry name" value="UDP-Glc/GDP-Man_DH_C"/>
</dbReference>
<comment type="catalytic activity">
    <reaction evidence="7 8">
        <text>UDP-alpha-D-glucose + 2 NAD(+) + H2O = UDP-alpha-D-glucuronate + 2 NADH + 3 H(+)</text>
        <dbReference type="Rhea" id="RHEA:23596"/>
        <dbReference type="ChEBI" id="CHEBI:15377"/>
        <dbReference type="ChEBI" id="CHEBI:15378"/>
        <dbReference type="ChEBI" id="CHEBI:57540"/>
        <dbReference type="ChEBI" id="CHEBI:57945"/>
        <dbReference type="ChEBI" id="CHEBI:58052"/>
        <dbReference type="ChEBI" id="CHEBI:58885"/>
        <dbReference type="EC" id="1.1.1.22"/>
    </reaction>
</comment>
<dbReference type="EC" id="1.1.1.22" evidence="3 8"/>
<dbReference type="PIRSF" id="PIRSF500134">
    <property type="entry name" value="UDPglc_DH_bac"/>
    <property type="match status" value="1"/>
</dbReference>
<evidence type="ECO:0000256" key="8">
    <source>
        <dbReference type="PIRNR" id="PIRNR000124"/>
    </source>
</evidence>
<feature type="active site" description="Nucleophile" evidence="9">
    <location>
        <position position="253"/>
    </location>
</feature>
<dbReference type="PANTHER" id="PTHR43750:SF2">
    <property type="entry name" value="UDP-GLUCOSE 6-DEHYDROGENASE"/>
    <property type="match status" value="1"/>
</dbReference>
<evidence type="ECO:0000256" key="5">
    <source>
        <dbReference type="ARBA" id="ARBA00023002"/>
    </source>
</evidence>
<dbReference type="GO" id="GO:0006065">
    <property type="term" value="P:UDP-glucuronate biosynthetic process"/>
    <property type="evidence" value="ECO:0007669"/>
    <property type="project" value="UniProtKB-UniPathway"/>
</dbReference>
<feature type="binding site" evidence="11">
    <location>
        <position position="256"/>
    </location>
    <ligand>
        <name>NAD(+)</name>
        <dbReference type="ChEBI" id="CHEBI:57540"/>
    </ligand>
</feature>
<evidence type="ECO:0000256" key="2">
    <source>
        <dbReference type="ARBA" id="ARBA00006601"/>
    </source>
</evidence>
<evidence type="ECO:0000256" key="7">
    <source>
        <dbReference type="ARBA" id="ARBA00047473"/>
    </source>
</evidence>
<feature type="binding site" evidence="10">
    <location>
        <position position="388"/>
    </location>
    <ligand>
        <name>substrate</name>
    </ligand>
</feature>
<name>A0A1M5QLG0_9BACI</name>
<accession>A0A1M5QLG0</accession>
<evidence type="ECO:0000256" key="1">
    <source>
        <dbReference type="ARBA" id="ARBA00004701"/>
    </source>
</evidence>
<feature type="binding site" evidence="10">
    <location>
        <begin position="242"/>
        <end position="246"/>
    </location>
    <ligand>
        <name>substrate</name>
    </ligand>
</feature>
<dbReference type="Proteomes" id="UP000184079">
    <property type="component" value="Unassembled WGS sequence"/>
</dbReference>
<evidence type="ECO:0000256" key="11">
    <source>
        <dbReference type="PIRSR" id="PIRSR500134-3"/>
    </source>
</evidence>
<dbReference type="PIRSF" id="PIRSF000124">
    <property type="entry name" value="UDPglc_GDPman_dh"/>
    <property type="match status" value="1"/>
</dbReference>
<evidence type="ECO:0000256" key="3">
    <source>
        <dbReference type="ARBA" id="ARBA00012954"/>
    </source>
</evidence>
<dbReference type="InterPro" id="IPR013328">
    <property type="entry name" value="6PGD_dom2"/>
</dbReference>
<dbReference type="InterPro" id="IPR036220">
    <property type="entry name" value="UDP-Glc/GDP-Man_DH_C_sf"/>
</dbReference>
<dbReference type="SMART" id="SM00984">
    <property type="entry name" value="UDPG_MGDP_dh_C"/>
    <property type="match status" value="1"/>
</dbReference>
<evidence type="ECO:0000313" key="13">
    <source>
        <dbReference type="EMBL" id="SHH14609.1"/>
    </source>
</evidence>
<feature type="binding site" evidence="11">
    <location>
        <position position="83"/>
    </location>
    <ligand>
        <name>NAD(+)</name>
        <dbReference type="ChEBI" id="CHEBI:57540"/>
    </ligand>
</feature>
<comment type="pathway">
    <text evidence="1">Nucleotide-sugar biosynthesis; UDP-alpha-D-glucuronate biosynthesis; UDP-alpha-D-glucuronate from UDP-alpha-D-glucose: step 1/1.</text>
</comment>
<dbReference type="UniPathway" id="UPA00038">
    <property type="reaction ID" value="UER00491"/>
</dbReference>
<evidence type="ECO:0000313" key="14">
    <source>
        <dbReference type="Proteomes" id="UP000184079"/>
    </source>
</evidence>
<dbReference type="OrthoDB" id="9803238at2"/>
<evidence type="ECO:0000256" key="6">
    <source>
        <dbReference type="ARBA" id="ARBA00023027"/>
    </source>
</evidence>
<dbReference type="RefSeq" id="WP_073006540.1">
    <property type="nucleotide sequence ID" value="NZ_FQXD01000004.1"/>
</dbReference>